<dbReference type="Gene3D" id="3.40.470.10">
    <property type="entry name" value="Uracil-DNA glycosylase-like domain"/>
    <property type="match status" value="1"/>
</dbReference>
<proteinExistence type="predicted"/>
<dbReference type="SMART" id="SM00987">
    <property type="entry name" value="UreE_C"/>
    <property type="match status" value="1"/>
</dbReference>
<protein>
    <submittedName>
        <fullName evidence="2">IclR family transcriptional regulator</fullName>
    </submittedName>
</protein>
<dbReference type="InterPro" id="IPR047124">
    <property type="entry name" value="HI_0220.2"/>
</dbReference>
<dbReference type="PANTHER" id="PTHR42160:SF1">
    <property type="entry name" value="URACIL-DNA GLYCOSYLASE SUPERFAMILY PROTEIN"/>
    <property type="match status" value="1"/>
</dbReference>
<name>A0A2M9G5T6_9PROT</name>
<dbReference type="EMBL" id="PHIG01000011">
    <property type="protein sequence ID" value="PJK31078.1"/>
    <property type="molecule type" value="Genomic_DNA"/>
</dbReference>
<evidence type="ECO:0000259" key="1">
    <source>
        <dbReference type="SMART" id="SM00986"/>
    </source>
</evidence>
<sequence length="186" mass="20586">MLAEIRACRKCADLPAGPRPVLRAAPGARILLAGQAPGIRVHETGIPWNDPSGDRLRQWLGVEKDVFYDPARIAIVPMGFCYPGTGRSGDLPPRPECRATWHSRLVPMLGDVELTICIGQYAQAWYLGGRRRATLTETVGAWRDYAPGLLPLPHPSGRNNGWLKRNPWFEADVLPHLRARVAALLQ</sequence>
<dbReference type="InterPro" id="IPR005122">
    <property type="entry name" value="Uracil-DNA_glycosylase-like"/>
</dbReference>
<reference evidence="2 3" key="1">
    <citation type="submission" date="2017-11" db="EMBL/GenBank/DDBJ databases">
        <title>Draft genome sequence of Rhizobiales bacterium SY3-13.</title>
        <authorList>
            <person name="Sun C."/>
        </authorList>
    </citation>
    <scope>NUCLEOTIDE SEQUENCE [LARGE SCALE GENOMIC DNA]</scope>
    <source>
        <strain evidence="2 3">SY3-13</strain>
    </source>
</reference>
<dbReference type="AlphaFoldDB" id="A0A2M9G5T6"/>
<dbReference type="Pfam" id="PF03167">
    <property type="entry name" value="UDG"/>
    <property type="match status" value="1"/>
</dbReference>
<keyword evidence="3" id="KW-1185">Reference proteome</keyword>
<feature type="domain" description="Uracil-DNA glycosylase-like" evidence="1">
    <location>
        <begin position="21"/>
        <end position="178"/>
    </location>
</feature>
<evidence type="ECO:0000313" key="2">
    <source>
        <dbReference type="EMBL" id="PJK31078.1"/>
    </source>
</evidence>
<comment type="caution">
    <text evidence="2">The sequence shown here is derived from an EMBL/GenBank/DDBJ whole genome shotgun (WGS) entry which is preliminary data.</text>
</comment>
<dbReference type="SMART" id="SM00986">
    <property type="entry name" value="UDG"/>
    <property type="match status" value="1"/>
</dbReference>
<dbReference type="CDD" id="cd10033">
    <property type="entry name" value="UDG_like"/>
    <property type="match status" value="1"/>
</dbReference>
<dbReference type="InterPro" id="IPR036895">
    <property type="entry name" value="Uracil-DNA_glycosylase-like_sf"/>
</dbReference>
<organism evidence="2 3">
    <name type="scientific">Minwuia thermotolerans</name>
    <dbReference type="NCBI Taxonomy" id="2056226"/>
    <lineage>
        <taxon>Bacteria</taxon>
        <taxon>Pseudomonadati</taxon>
        <taxon>Pseudomonadota</taxon>
        <taxon>Alphaproteobacteria</taxon>
        <taxon>Minwuiales</taxon>
        <taxon>Minwuiaceae</taxon>
        <taxon>Minwuia</taxon>
    </lineage>
</organism>
<dbReference type="Proteomes" id="UP000229498">
    <property type="component" value="Unassembled WGS sequence"/>
</dbReference>
<gene>
    <name evidence="2" type="ORF">CVT23_03760</name>
</gene>
<dbReference type="SUPFAM" id="SSF52141">
    <property type="entry name" value="Uracil-DNA glycosylase-like"/>
    <property type="match status" value="1"/>
</dbReference>
<accession>A0A2M9G5T6</accession>
<dbReference type="PANTHER" id="PTHR42160">
    <property type="entry name" value="URACIL-DNA GLYCOSYLASE SUPERFAMILY PROTEIN"/>
    <property type="match status" value="1"/>
</dbReference>
<evidence type="ECO:0000313" key="3">
    <source>
        <dbReference type="Proteomes" id="UP000229498"/>
    </source>
</evidence>
<dbReference type="OrthoDB" id="9789139at2"/>